<name>A0A4Y2MUH8_ARAVE</name>
<evidence type="ECO:0000313" key="2">
    <source>
        <dbReference type="EMBL" id="GBN30843.1"/>
    </source>
</evidence>
<dbReference type="Gene3D" id="3.30.420.10">
    <property type="entry name" value="Ribonuclease H-like superfamily/Ribonuclease H"/>
    <property type="match status" value="1"/>
</dbReference>
<dbReference type="AlphaFoldDB" id="A0A4Y2MUH8"/>
<evidence type="ECO:0008006" key="5">
    <source>
        <dbReference type="Google" id="ProtNLM"/>
    </source>
</evidence>
<gene>
    <name evidence="2" type="ORF">AVEN_114905_1</name>
    <name evidence="3" type="ORF">AVEN_217695_1</name>
    <name evidence="1" type="ORF">AVEN_240759_1</name>
</gene>
<dbReference type="GO" id="GO:0003676">
    <property type="term" value="F:nucleic acid binding"/>
    <property type="evidence" value="ECO:0007669"/>
    <property type="project" value="InterPro"/>
</dbReference>
<comment type="caution">
    <text evidence="1">The sequence shown here is derived from an EMBL/GenBank/DDBJ whole genome shotgun (WGS) entry which is preliminary data.</text>
</comment>
<protein>
    <recommendedName>
        <fullName evidence="5">DUF4817 domain-containing protein</fullName>
    </recommendedName>
</protein>
<evidence type="ECO:0000313" key="4">
    <source>
        <dbReference type="Proteomes" id="UP000499080"/>
    </source>
</evidence>
<accession>A0A4Y2MUH8</accession>
<sequence>PSYASRAGLAIASALQLSGSFQWGVRQSAEVESQKWSAAFRNRPKPSKAMVRDLIRKFEMFGYVTDDLKGNAYSPDLNPCDSFLWGHMKDLVYKKKPTDLISLKRFITDSFVSIKRKTLELVTDNFVTRLRYCITSECSHFENILH</sequence>
<reference evidence="1 4" key="1">
    <citation type="journal article" date="2019" name="Sci. Rep.">
        <title>Orb-weaving spider Araneus ventricosus genome elucidates the spidroin gene catalogue.</title>
        <authorList>
            <person name="Kono N."/>
            <person name="Nakamura H."/>
            <person name="Ohtoshi R."/>
            <person name="Moran D.A.P."/>
            <person name="Shinohara A."/>
            <person name="Yoshida Y."/>
            <person name="Fujiwara M."/>
            <person name="Mori M."/>
            <person name="Tomita M."/>
            <person name="Arakawa K."/>
        </authorList>
    </citation>
    <scope>NUCLEOTIDE SEQUENCE [LARGE SCALE GENOMIC DNA]</scope>
</reference>
<dbReference type="PANTHER" id="PTHR47326">
    <property type="entry name" value="TRANSPOSABLE ELEMENT TC3 TRANSPOSASE-LIKE PROTEIN"/>
    <property type="match status" value="1"/>
</dbReference>
<dbReference type="Proteomes" id="UP000499080">
    <property type="component" value="Unassembled WGS sequence"/>
</dbReference>
<feature type="non-terminal residue" evidence="1">
    <location>
        <position position="1"/>
    </location>
</feature>
<evidence type="ECO:0000313" key="3">
    <source>
        <dbReference type="EMBL" id="GBN30860.1"/>
    </source>
</evidence>
<dbReference type="PANTHER" id="PTHR47326:SF1">
    <property type="entry name" value="HTH PSQ-TYPE DOMAIN-CONTAINING PROTEIN"/>
    <property type="match status" value="1"/>
</dbReference>
<evidence type="ECO:0000313" key="1">
    <source>
        <dbReference type="EMBL" id="GBN30818.1"/>
    </source>
</evidence>
<dbReference type="EMBL" id="BGPR01124927">
    <property type="protein sequence ID" value="GBN30860.1"/>
    <property type="molecule type" value="Genomic_DNA"/>
</dbReference>
<dbReference type="EMBL" id="BGPR01124908">
    <property type="protein sequence ID" value="GBN30818.1"/>
    <property type="molecule type" value="Genomic_DNA"/>
</dbReference>
<organism evidence="1 4">
    <name type="scientific">Araneus ventricosus</name>
    <name type="common">Orbweaver spider</name>
    <name type="synonym">Epeira ventricosa</name>
    <dbReference type="NCBI Taxonomy" id="182803"/>
    <lineage>
        <taxon>Eukaryota</taxon>
        <taxon>Metazoa</taxon>
        <taxon>Ecdysozoa</taxon>
        <taxon>Arthropoda</taxon>
        <taxon>Chelicerata</taxon>
        <taxon>Arachnida</taxon>
        <taxon>Araneae</taxon>
        <taxon>Araneomorphae</taxon>
        <taxon>Entelegynae</taxon>
        <taxon>Araneoidea</taxon>
        <taxon>Araneidae</taxon>
        <taxon>Araneus</taxon>
    </lineage>
</organism>
<dbReference type="EMBL" id="BGPR01124921">
    <property type="protein sequence ID" value="GBN30843.1"/>
    <property type="molecule type" value="Genomic_DNA"/>
</dbReference>
<dbReference type="InterPro" id="IPR036397">
    <property type="entry name" value="RNaseH_sf"/>
</dbReference>
<keyword evidence="4" id="KW-1185">Reference proteome</keyword>
<proteinExistence type="predicted"/>